<dbReference type="AlphaFoldDB" id="A0A2K9N9M4"/>
<evidence type="ECO:0000313" key="1">
    <source>
        <dbReference type="EMBL" id="AUN28865.1"/>
    </source>
</evidence>
<dbReference type="EMBL" id="CP025611">
    <property type="protein sequence ID" value="AUN28865.1"/>
    <property type="molecule type" value="Genomic_DNA"/>
</dbReference>
<gene>
    <name evidence="1" type="ORF">C0V82_00295</name>
</gene>
<name>A0A2K9N9M4_9PROT</name>
<accession>A0A2K9N9M4</accession>
<organism evidence="1 2">
    <name type="scientific">Niveispirillum cyanobacteriorum</name>
    <dbReference type="NCBI Taxonomy" id="1612173"/>
    <lineage>
        <taxon>Bacteria</taxon>
        <taxon>Pseudomonadati</taxon>
        <taxon>Pseudomonadota</taxon>
        <taxon>Alphaproteobacteria</taxon>
        <taxon>Rhodospirillales</taxon>
        <taxon>Azospirillaceae</taxon>
        <taxon>Niveispirillum</taxon>
    </lineage>
</organism>
<evidence type="ECO:0000313" key="2">
    <source>
        <dbReference type="Proteomes" id="UP000234752"/>
    </source>
</evidence>
<sequence length="282" mass="29237">MGMRTKAGLLAIFSLLSSVPALAEATQPTIFAIRFNGIAAPSTQYAAGSLPSLPAAIVTEAPLVASDPAEGRKAMMATLTDWIGRIYDGALSRFTGDAPPVAGSTPIRVAADPRTYQMAGVAADAQLRALGLDSKVGMRMGTEGMRQSLRLTRGCEQTWLPNSVSGDMAGGFGALTGSVQGSWGTACTAGQKGWRVTAGMVALGTENAGPNLGMEYRPRVGSLVSDLTGLTAMKAQVADTGGSVGLEAPFPIIKIDRMKLNADMSWSHDGTTALKLATKLRF</sequence>
<dbReference type="KEGG" id="ncb:C0V82_00295"/>
<protein>
    <submittedName>
        <fullName evidence="1">Uncharacterized protein</fullName>
    </submittedName>
</protein>
<dbReference type="Proteomes" id="UP000234752">
    <property type="component" value="Chromosome eg_1"/>
</dbReference>
<proteinExistence type="predicted"/>
<keyword evidence="2" id="KW-1185">Reference proteome</keyword>
<reference evidence="1 2" key="1">
    <citation type="submission" date="2017-12" db="EMBL/GenBank/DDBJ databases">
        <title>Genomes of bacteria within cyanobacterial aggregates.</title>
        <authorList>
            <person name="Cai H."/>
        </authorList>
    </citation>
    <scope>NUCLEOTIDE SEQUENCE [LARGE SCALE GENOMIC DNA]</scope>
    <source>
        <strain evidence="1 2">TH16</strain>
    </source>
</reference>